<evidence type="ECO:0000313" key="2">
    <source>
        <dbReference type="Proteomes" id="UP000305675"/>
    </source>
</evidence>
<reference evidence="1 2" key="1">
    <citation type="submission" date="2019-04" db="EMBL/GenBank/DDBJ databases">
        <authorList>
            <person name="Hwang J.C."/>
        </authorList>
    </citation>
    <scope>NUCLEOTIDE SEQUENCE [LARGE SCALE GENOMIC DNA]</scope>
    <source>
        <strain evidence="1 2">IMCC35002</strain>
    </source>
</reference>
<dbReference type="AlphaFoldDB" id="A0A4U1BEH8"/>
<accession>A0A4U1BEH8</accession>
<proteinExistence type="predicted"/>
<protein>
    <submittedName>
        <fullName evidence="1">Uncharacterized protein</fullName>
    </submittedName>
</protein>
<keyword evidence="2" id="KW-1185">Reference proteome</keyword>
<dbReference type="OrthoDB" id="6401708at2"/>
<dbReference type="RefSeq" id="WP_136865280.1">
    <property type="nucleotide sequence ID" value="NZ_SWCJ01000026.1"/>
</dbReference>
<dbReference type="PROSITE" id="PS51257">
    <property type="entry name" value="PROKAR_LIPOPROTEIN"/>
    <property type="match status" value="1"/>
</dbReference>
<name>A0A4U1BEH8_9GAMM</name>
<dbReference type="EMBL" id="SWCJ01000026">
    <property type="protein sequence ID" value="TKB49608.1"/>
    <property type="molecule type" value="Genomic_DNA"/>
</dbReference>
<evidence type="ECO:0000313" key="1">
    <source>
        <dbReference type="EMBL" id="TKB49608.1"/>
    </source>
</evidence>
<organism evidence="1 2">
    <name type="scientific">Ferrimonas aestuarii</name>
    <dbReference type="NCBI Taxonomy" id="2569539"/>
    <lineage>
        <taxon>Bacteria</taxon>
        <taxon>Pseudomonadati</taxon>
        <taxon>Pseudomonadota</taxon>
        <taxon>Gammaproteobacteria</taxon>
        <taxon>Alteromonadales</taxon>
        <taxon>Ferrimonadaceae</taxon>
        <taxon>Ferrimonas</taxon>
    </lineage>
</organism>
<comment type="caution">
    <text evidence="1">The sequence shown here is derived from an EMBL/GenBank/DDBJ whole genome shotgun (WGS) entry which is preliminary data.</text>
</comment>
<gene>
    <name evidence="1" type="ORF">FCL42_20395</name>
</gene>
<sequence length="135" mass="15333">MRAYIKQLAVSAGILAMVGSACYALGYGFYQQQPLRDSDYFTMYVGPSTHCNTVNYYQQKGDQKKVEVLLRYAEDNAMEYLMKRFGKDKGMDIVGACEMQRHEALVSACMNSPEDQVEMLVLEHNKPQVKEKGLI</sequence>
<dbReference type="Proteomes" id="UP000305675">
    <property type="component" value="Unassembled WGS sequence"/>
</dbReference>